<reference evidence="2" key="1">
    <citation type="journal article" date="2019" name="Int. J. Syst. Evol. Microbiol.">
        <title>The Global Catalogue of Microorganisms (GCM) 10K type strain sequencing project: providing services to taxonomists for standard genome sequencing and annotation.</title>
        <authorList>
            <consortium name="The Broad Institute Genomics Platform"/>
            <consortium name="The Broad Institute Genome Sequencing Center for Infectious Disease"/>
            <person name="Wu L."/>
            <person name="Ma J."/>
        </authorList>
    </citation>
    <scope>NUCLEOTIDE SEQUENCE [LARGE SCALE GENOMIC DNA]</scope>
    <source>
        <strain evidence="2">NBRC 109341</strain>
    </source>
</reference>
<proteinExistence type="predicted"/>
<protein>
    <recommendedName>
        <fullName evidence="3">Phage tail protein</fullName>
    </recommendedName>
</protein>
<evidence type="ECO:0000313" key="1">
    <source>
        <dbReference type="EMBL" id="GLS15703.1"/>
    </source>
</evidence>
<dbReference type="EMBL" id="BSPB01000031">
    <property type="protein sequence ID" value="GLS15703.1"/>
    <property type="molecule type" value="Genomic_DNA"/>
</dbReference>
<organism evidence="1 2">
    <name type="scientific">Hydrogenophaga electricum</name>
    <dbReference type="NCBI Taxonomy" id="1230953"/>
    <lineage>
        <taxon>Bacteria</taxon>
        <taxon>Pseudomonadati</taxon>
        <taxon>Pseudomonadota</taxon>
        <taxon>Betaproteobacteria</taxon>
        <taxon>Burkholderiales</taxon>
        <taxon>Comamonadaceae</taxon>
        <taxon>Hydrogenophaga</taxon>
    </lineage>
</organism>
<evidence type="ECO:0000313" key="2">
    <source>
        <dbReference type="Proteomes" id="UP001156903"/>
    </source>
</evidence>
<dbReference type="Proteomes" id="UP001156903">
    <property type="component" value="Unassembled WGS sequence"/>
</dbReference>
<gene>
    <name evidence="1" type="ORF">GCM10007935_31390</name>
</gene>
<name>A0ABQ6C5W9_9BURK</name>
<keyword evidence="2" id="KW-1185">Reference proteome</keyword>
<accession>A0ABQ6C5W9</accession>
<comment type="caution">
    <text evidence="1">The sequence shown here is derived from an EMBL/GenBank/DDBJ whole genome shotgun (WGS) entry which is preliminary data.</text>
</comment>
<sequence length="132" mass="14513">MIRAQLLTTQGPYLEAIVRINGHDLCLMDEFTVSAASAPDIGSEFDLELTTLLDDDETWEEMFSGNSEQRIDLVPLGGWRYRAFGQITQINPVMVDCGLVQVEGPVQSNDSGLTGEYIAFTITRLGGYGYAT</sequence>
<evidence type="ECO:0008006" key="3">
    <source>
        <dbReference type="Google" id="ProtNLM"/>
    </source>
</evidence>